<dbReference type="EMBL" id="KV417270">
    <property type="protein sequence ID" value="KZP00221.1"/>
    <property type="molecule type" value="Genomic_DNA"/>
</dbReference>
<proteinExistence type="predicted"/>
<name>A0A167QTM3_CALVF</name>
<feature type="chain" id="PRO_5007891693" evidence="1">
    <location>
        <begin position="23"/>
        <end position="67"/>
    </location>
</feature>
<gene>
    <name evidence="2" type="ORF">CALVIDRAFT_533864</name>
</gene>
<dbReference type="AlphaFoldDB" id="A0A167QTM3"/>
<organism evidence="2 3">
    <name type="scientific">Calocera viscosa (strain TUFC12733)</name>
    <dbReference type="NCBI Taxonomy" id="1330018"/>
    <lineage>
        <taxon>Eukaryota</taxon>
        <taxon>Fungi</taxon>
        <taxon>Dikarya</taxon>
        <taxon>Basidiomycota</taxon>
        <taxon>Agaricomycotina</taxon>
        <taxon>Dacrymycetes</taxon>
        <taxon>Dacrymycetales</taxon>
        <taxon>Dacrymycetaceae</taxon>
        <taxon>Calocera</taxon>
    </lineage>
</organism>
<keyword evidence="3" id="KW-1185">Reference proteome</keyword>
<accession>A0A167QTM3</accession>
<feature type="signal peptide" evidence="1">
    <location>
        <begin position="1"/>
        <end position="22"/>
    </location>
</feature>
<protein>
    <submittedName>
        <fullName evidence="2">Uncharacterized protein</fullName>
    </submittedName>
</protein>
<evidence type="ECO:0000256" key="1">
    <source>
        <dbReference type="SAM" id="SignalP"/>
    </source>
</evidence>
<evidence type="ECO:0000313" key="3">
    <source>
        <dbReference type="Proteomes" id="UP000076738"/>
    </source>
</evidence>
<dbReference type="Proteomes" id="UP000076738">
    <property type="component" value="Unassembled WGS sequence"/>
</dbReference>
<sequence>MTCSAWMFLLLLKFGLWWPGAGRRDTAQNRRSSYLCPGAWEGDPPPEFRAITATRPASPAVDCSYLA</sequence>
<keyword evidence="1" id="KW-0732">Signal</keyword>
<reference evidence="2 3" key="1">
    <citation type="journal article" date="2016" name="Mol. Biol. Evol.">
        <title>Comparative Genomics of Early-Diverging Mushroom-Forming Fungi Provides Insights into the Origins of Lignocellulose Decay Capabilities.</title>
        <authorList>
            <person name="Nagy L.G."/>
            <person name="Riley R."/>
            <person name="Tritt A."/>
            <person name="Adam C."/>
            <person name="Daum C."/>
            <person name="Floudas D."/>
            <person name="Sun H."/>
            <person name="Yadav J.S."/>
            <person name="Pangilinan J."/>
            <person name="Larsson K.H."/>
            <person name="Matsuura K."/>
            <person name="Barry K."/>
            <person name="Labutti K."/>
            <person name="Kuo R."/>
            <person name="Ohm R.A."/>
            <person name="Bhattacharya S.S."/>
            <person name="Shirouzu T."/>
            <person name="Yoshinaga Y."/>
            <person name="Martin F.M."/>
            <person name="Grigoriev I.V."/>
            <person name="Hibbett D.S."/>
        </authorList>
    </citation>
    <scope>NUCLEOTIDE SEQUENCE [LARGE SCALE GENOMIC DNA]</scope>
    <source>
        <strain evidence="2 3">TUFC12733</strain>
    </source>
</reference>
<evidence type="ECO:0000313" key="2">
    <source>
        <dbReference type="EMBL" id="KZP00221.1"/>
    </source>
</evidence>